<keyword evidence="2" id="KW-1185">Reference proteome</keyword>
<dbReference type="Proteomes" id="UP000001422">
    <property type="component" value="Chromosome"/>
</dbReference>
<name>Q7U941_PARMW</name>
<evidence type="ECO:0000313" key="1">
    <source>
        <dbReference type="EMBL" id="CAE06933.1"/>
    </source>
</evidence>
<evidence type="ECO:0000313" key="2">
    <source>
        <dbReference type="Proteomes" id="UP000001422"/>
    </source>
</evidence>
<dbReference type="STRING" id="84588.SYNW0418"/>
<dbReference type="HOGENOM" id="CLU_589151_0_0_3"/>
<dbReference type="KEGG" id="syw:SYNW0418"/>
<sequence>MSLAVPMGCVPALQAQTQWQTVEPSTLGTTTVNSWKPVPTTDAPANAQIWEPLSPEEERLEPDQLVWTEPTVDQDASDERGNIAIADEETEGDKSNQEVNEEGFRWPNGQLMSEADQIYYRTAYSRGSMIQIGDTVYPNLGFNALQRHPDSWVNAALIAIDDSRIGPPNCRTGDFLDQCADGMLEARVRLWNSPALSFDLHWTMHSLSGEGSPFNFTIGDQTFGDDDVGTKFGEGQSIGFVLSKNLGQTFGLTFAGYRLFHFDETTDLPRNFALFGTKVFRLNDTMEPPIISVSLGLMSDVFNNETNIGTISYPESLRGGLFPSLFADRYDDKRSGYVYYPDVAGVSSAFVCADRSIFAGKPVSAVDENCIHQVYVGPIASIGFAPWPWFGIYAKYSGTDIDLGVSLKPFKRVPWTISIEALNPIKGVNPTLDQSFDLKECRNRENTTFSDCRTRVGIYTELAF</sequence>
<proteinExistence type="predicted"/>
<gene>
    <name evidence="1" type="ordered locus">SYNW0418</name>
</gene>
<dbReference type="EMBL" id="BX569690">
    <property type="protein sequence ID" value="CAE06933.1"/>
    <property type="molecule type" value="Genomic_DNA"/>
</dbReference>
<protein>
    <submittedName>
        <fullName evidence="1">Uncharacterized protein</fullName>
    </submittedName>
</protein>
<dbReference type="AlphaFoldDB" id="Q7U941"/>
<reference evidence="1 2" key="1">
    <citation type="journal article" date="2003" name="Nature">
        <title>The genome of a motile marine Synechococcus.</title>
        <authorList>
            <person name="Palenik B."/>
            <person name="Brahamsha B."/>
            <person name="Larimer F."/>
            <person name="Land M."/>
            <person name="Hauser L."/>
            <person name="Chain P."/>
            <person name="Lamerdin J."/>
            <person name="Regala W."/>
            <person name="Allen E.A."/>
            <person name="McCarren J."/>
            <person name="Paulsen I."/>
            <person name="Dufresne A."/>
            <person name="Partensky F."/>
            <person name="Webb E."/>
            <person name="Waterbury J."/>
        </authorList>
    </citation>
    <scope>NUCLEOTIDE SEQUENCE [LARGE SCALE GENOMIC DNA]</scope>
    <source>
        <strain evidence="1 2">WH8102</strain>
    </source>
</reference>
<accession>Q7U941</accession>
<organism evidence="1 2">
    <name type="scientific">Parasynechococcus marenigrum (strain WH8102)</name>
    <dbReference type="NCBI Taxonomy" id="84588"/>
    <lineage>
        <taxon>Bacteria</taxon>
        <taxon>Bacillati</taxon>
        <taxon>Cyanobacteriota</taxon>
        <taxon>Cyanophyceae</taxon>
        <taxon>Synechococcales</taxon>
        <taxon>Prochlorococcaceae</taxon>
        <taxon>Parasynechococcus</taxon>
        <taxon>Parasynechococcus marenigrum</taxon>
    </lineage>
</organism>